<evidence type="ECO:0000259" key="1">
    <source>
        <dbReference type="Pfam" id="PF12986"/>
    </source>
</evidence>
<comment type="caution">
    <text evidence="2">The sequence shown here is derived from an EMBL/GenBank/DDBJ whole genome shotgun (WGS) entry which is preliminary data.</text>
</comment>
<dbReference type="EMBL" id="JACOOL010000003">
    <property type="protein sequence ID" value="MBC5636176.1"/>
    <property type="molecule type" value="Genomic_DNA"/>
</dbReference>
<reference evidence="2" key="1">
    <citation type="submission" date="2020-08" db="EMBL/GenBank/DDBJ databases">
        <title>Genome public.</title>
        <authorList>
            <person name="Liu C."/>
            <person name="Sun Q."/>
        </authorList>
    </citation>
    <scope>NUCLEOTIDE SEQUENCE</scope>
    <source>
        <strain evidence="2">BX22</strain>
    </source>
</reference>
<feature type="domain" description="DUF3870" evidence="1">
    <location>
        <begin position="5"/>
        <end position="98"/>
    </location>
</feature>
<dbReference type="RefSeq" id="WP_186868894.1">
    <property type="nucleotide sequence ID" value="NZ_JACOOL010000003.1"/>
</dbReference>
<dbReference type="Pfam" id="PF12986">
    <property type="entry name" value="DUF3870"/>
    <property type="match status" value="1"/>
</dbReference>
<evidence type="ECO:0000313" key="3">
    <source>
        <dbReference type="Proteomes" id="UP000637359"/>
    </source>
</evidence>
<dbReference type="InterPro" id="IPR024617">
    <property type="entry name" value="DUF3870"/>
</dbReference>
<proteinExistence type="predicted"/>
<sequence>MNTVFIAGHARLPSGMAAQNMFETLTITAEIDRKYGVIVAASCTLATEHGRDFVQYLLRGYSLHDGIDEPIQTVKRHYMGKAGNAIVSALKDLHKQYELYLEKRKSASL</sequence>
<evidence type="ECO:0000313" key="2">
    <source>
        <dbReference type="EMBL" id="MBC5636176.1"/>
    </source>
</evidence>
<dbReference type="AlphaFoldDB" id="A0A923L4A1"/>
<accession>A0A923L4A1</accession>
<gene>
    <name evidence="2" type="ORF">H8S33_04960</name>
</gene>
<keyword evidence="3" id="KW-1185">Reference proteome</keyword>
<name>A0A923L4A1_9BACI</name>
<dbReference type="Proteomes" id="UP000637359">
    <property type="component" value="Unassembled WGS sequence"/>
</dbReference>
<protein>
    <submittedName>
        <fullName evidence="2">DUF3870 domain-containing protein</fullName>
    </submittedName>
</protein>
<organism evidence="2 3">
    <name type="scientific">Ornithinibacillus hominis</name>
    <dbReference type="NCBI Taxonomy" id="2763055"/>
    <lineage>
        <taxon>Bacteria</taxon>
        <taxon>Bacillati</taxon>
        <taxon>Bacillota</taxon>
        <taxon>Bacilli</taxon>
        <taxon>Bacillales</taxon>
        <taxon>Bacillaceae</taxon>
        <taxon>Ornithinibacillus</taxon>
    </lineage>
</organism>